<evidence type="ECO:0000256" key="5">
    <source>
        <dbReference type="PIRSR" id="PIRSR001365-2"/>
    </source>
</evidence>
<proteinExistence type="inferred from homology"/>
<name>A0A4R6KA60_9ACTN</name>
<dbReference type="InterPro" id="IPR013785">
    <property type="entry name" value="Aldolase_TIM"/>
</dbReference>
<comment type="similarity">
    <text evidence="3">Belongs to the DapA family.</text>
</comment>
<evidence type="ECO:0000256" key="2">
    <source>
        <dbReference type="ARBA" id="ARBA00023270"/>
    </source>
</evidence>
<keyword evidence="2" id="KW-0704">Schiff base</keyword>
<keyword evidence="7" id="KW-1185">Reference proteome</keyword>
<dbReference type="GO" id="GO:0005829">
    <property type="term" value="C:cytosol"/>
    <property type="evidence" value="ECO:0007669"/>
    <property type="project" value="TreeGrafter"/>
</dbReference>
<dbReference type="Pfam" id="PF00701">
    <property type="entry name" value="DHDPS"/>
    <property type="match status" value="1"/>
</dbReference>
<evidence type="ECO:0000313" key="7">
    <source>
        <dbReference type="Proteomes" id="UP000295388"/>
    </source>
</evidence>
<dbReference type="OrthoDB" id="9778880at2"/>
<protein>
    <submittedName>
        <fullName evidence="6">4-hydroxy-tetrahydrodipicolinate synthase</fullName>
    </submittedName>
</protein>
<accession>A0A4R6KA60</accession>
<dbReference type="GO" id="GO:0019262">
    <property type="term" value="P:N-acetylneuraminate catabolic process"/>
    <property type="evidence" value="ECO:0007669"/>
    <property type="project" value="TreeGrafter"/>
</dbReference>
<dbReference type="InterPro" id="IPR002220">
    <property type="entry name" value="DapA-like"/>
</dbReference>
<comment type="caution">
    <text evidence="6">The sequence shown here is derived from an EMBL/GenBank/DDBJ whole genome shotgun (WGS) entry which is preliminary data.</text>
</comment>
<gene>
    <name evidence="6" type="ORF">EV643_11094</name>
</gene>
<reference evidence="6 7" key="1">
    <citation type="submission" date="2019-03" db="EMBL/GenBank/DDBJ databases">
        <title>Genomic Encyclopedia of Type Strains, Phase III (KMG-III): the genomes of soil and plant-associated and newly described type strains.</title>
        <authorList>
            <person name="Whitman W."/>
        </authorList>
    </citation>
    <scope>NUCLEOTIDE SEQUENCE [LARGE SCALE GENOMIC DNA]</scope>
    <source>
        <strain evidence="6 7">VKM Ac-2527</strain>
    </source>
</reference>
<feature type="active site" description="Proton donor/acceptor" evidence="4">
    <location>
        <position position="139"/>
    </location>
</feature>
<dbReference type="Gene3D" id="3.20.20.70">
    <property type="entry name" value="Aldolase class I"/>
    <property type="match status" value="1"/>
</dbReference>
<evidence type="ECO:0000313" key="6">
    <source>
        <dbReference type="EMBL" id="TDO46711.1"/>
    </source>
</evidence>
<dbReference type="RefSeq" id="WP_133801875.1">
    <property type="nucleotide sequence ID" value="NZ_SNWQ01000010.1"/>
</dbReference>
<dbReference type="AlphaFoldDB" id="A0A4R6KA60"/>
<feature type="active site" description="Schiff-base intermediate with substrate" evidence="4">
    <location>
        <position position="167"/>
    </location>
</feature>
<feature type="binding site" evidence="5">
    <location>
        <position position="51"/>
    </location>
    <ligand>
        <name>pyruvate</name>
        <dbReference type="ChEBI" id="CHEBI:15361"/>
    </ligand>
</feature>
<evidence type="ECO:0000256" key="3">
    <source>
        <dbReference type="PIRNR" id="PIRNR001365"/>
    </source>
</evidence>
<dbReference type="GO" id="GO:0008747">
    <property type="term" value="F:N-acetylneuraminate lyase activity"/>
    <property type="evidence" value="ECO:0007669"/>
    <property type="project" value="TreeGrafter"/>
</dbReference>
<dbReference type="CDD" id="cd00408">
    <property type="entry name" value="DHDPS-like"/>
    <property type="match status" value="1"/>
</dbReference>
<dbReference type="PRINTS" id="PR00146">
    <property type="entry name" value="DHPICSNTHASE"/>
</dbReference>
<organism evidence="6 7">
    <name type="scientific">Kribbella caucasensis</name>
    <dbReference type="NCBI Taxonomy" id="2512215"/>
    <lineage>
        <taxon>Bacteria</taxon>
        <taxon>Bacillati</taxon>
        <taxon>Actinomycetota</taxon>
        <taxon>Actinomycetes</taxon>
        <taxon>Propionibacteriales</taxon>
        <taxon>Kribbellaceae</taxon>
        <taxon>Kribbella</taxon>
    </lineage>
</organism>
<keyword evidence="1 3" id="KW-0456">Lyase</keyword>
<dbReference type="PANTHER" id="PTHR42849">
    <property type="entry name" value="N-ACETYLNEURAMINATE LYASE"/>
    <property type="match status" value="1"/>
</dbReference>
<dbReference type="SMART" id="SM01130">
    <property type="entry name" value="DHDPS"/>
    <property type="match status" value="1"/>
</dbReference>
<dbReference type="PANTHER" id="PTHR42849:SF1">
    <property type="entry name" value="N-ACETYLNEURAMINATE LYASE"/>
    <property type="match status" value="1"/>
</dbReference>
<dbReference type="InterPro" id="IPR020624">
    <property type="entry name" value="Schiff_base-form_aldolases_CS"/>
</dbReference>
<feature type="binding site" evidence="5">
    <location>
        <position position="209"/>
    </location>
    <ligand>
        <name>pyruvate</name>
        <dbReference type="ChEBI" id="CHEBI:15361"/>
    </ligand>
</feature>
<dbReference type="PIRSF" id="PIRSF001365">
    <property type="entry name" value="DHDPS"/>
    <property type="match status" value="1"/>
</dbReference>
<evidence type="ECO:0000256" key="1">
    <source>
        <dbReference type="ARBA" id="ARBA00023239"/>
    </source>
</evidence>
<dbReference type="EMBL" id="SNWQ01000010">
    <property type="protein sequence ID" value="TDO46711.1"/>
    <property type="molecule type" value="Genomic_DNA"/>
</dbReference>
<evidence type="ECO:0000256" key="4">
    <source>
        <dbReference type="PIRSR" id="PIRSR001365-1"/>
    </source>
</evidence>
<sequence>MTDRVTLQGVLVALVTPFTPDGSAIDVEALHAHVNRLIEAGVHGLVPGGSTGEFTALTLAERKLLTEACVKAADGRVPVIAGTGALSSAETVELSRHAAEVGASALMVVPPFYDAPTLDEVRSHLAAVRDASKLPIVYYNIPSASGVKLTPAEIAGLAEIDGVDYLKDTSGDAVSLSELLLAHADQITAFNGWDTLTFFGLVSGSKGTVWGATNVIPELSMQLWDAVAVRGDLAEGRRLWDKIWPVCNFLESYNYAAAVKTGLELIGQPAGPVRAPFALLDDSARAEFTRILDAAGVL</sequence>
<dbReference type="PROSITE" id="PS00665">
    <property type="entry name" value="DHDPS_1"/>
    <property type="match status" value="1"/>
</dbReference>
<dbReference type="Proteomes" id="UP000295388">
    <property type="component" value="Unassembled WGS sequence"/>
</dbReference>
<dbReference type="SUPFAM" id="SSF51569">
    <property type="entry name" value="Aldolase"/>
    <property type="match status" value="1"/>
</dbReference>